<dbReference type="SMART" id="SM00034">
    <property type="entry name" value="CLECT"/>
    <property type="match status" value="2"/>
</dbReference>
<feature type="domain" description="C-type lectin" evidence="4">
    <location>
        <begin position="83"/>
        <end position="195"/>
    </location>
</feature>
<dbReference type="SUPFAM" id="SSF56436">
    <property type="entry name" value="C-type lectin-like"/>
    <property type="match status" value="2"/>
</dbReference>
<keyword evidence="1" id="KW-0430">Lectin</keyword>
<dbReference type="InterPro" id="IPR052309">
    <property type="entry name" value="C-type_Lectin_Domain_Fam1"/>
</dbReference>
<reference evidence="6" key="1">
    <citation type="submission" date="2025-08" db="UniProtKB">
        <authorList>
            <consortium name="RefSeq"/>
        </authorList>
    </citation>
    <scope>IDENTIFICATION</scope>
    <source>
        <tissue evidence="6">Thorax and Abdomen</tissue>
    </source>
</reference>
<keyword evidence="5" id="KW-1185">Reference proteome</keyword>
<keyword evidence="2" id="KW-1015">Disulfide bond</keyword>
<keyword evidence="3" id="KW-0325">Glycoprotein</keyword>
<protein>
    <submittedName>
        <fullName evidence="6">Uncharacterized protein LOC107224489</fullName>
    </submittedName>
</protein>
<evidence type="ECO:0000313" key="5">
    <source>
        <dbReference type="Proteomes" id="UP000829291"/>
    </source>
</evidence>
<dbReference type="PANTHER" id="PTHR46490">
    <property type="entry name" value="C-TYPE LECTIN DOMAIN FAMILY 12 MEMBER A-RELATED"/>
    <property type="match status" value="1"/>
</dbReference>
<dbReference type="PANTHER" id="PTHR46490:SF6">
    <property type="entry name" value="ASIALOGLYCOPROTEIN RECEPTOR 1-LIKE-RELATED"/>
    <property type="match status" value="1"/>
</dbReference>
<dbReference type="Gene3D" id="3.10.100.10">
    <property type="entry name" value="Mannose-Binding Protein A, subunit A"/>
    <property type="match status" value="2"/>
</dbReference>
<evidence type="ECO:0000256" key="3">
    <source>
        <dbReference type="ARBA" id="ARBA00023180"/>
    </source>
</evidence>
<evidence type="ECO:0000259" key="4">
    <source>
        <dbReference type="PROSITE" id="PS50041"/>
    </source>
</evidence>
<dbReference type="InterPro" id="IPR016187">
    <property type="entry name" value="CTDL_fold"/>
</dbReference>
<dbReference type="RefSeq" id="XP_046601748.1">
    <property type="nucleotide sequence ID" value="XM_046745792.1"/>
</dbReference>
<dbReference type="Proteomes" id="UP000829291">
    <property type="component" value="Chromosome 7"/>
</dbReference>
<accession>A0ABM3GNB6</accession>
<dbReference type="InterPro" id="IPR001304">
    <property type="entry name" value="C-type_lectin-like"/>
</dbReference>
<dbReference type="CDD" id="cd00037">
    <property type="entry name" value="CLECT"/>
    <property type="match status" value="2"/>
</dbReference>
<evidence type="ECO:0000313" key="6">
    <source>
        <dbReference type="RefSeq" id="XP_046601748.1"/>
    </source>
</evidence>
<gene>
    <name evidence="6" type="primary">LOC107224489</name>
</gene>
<dbReference type="Pfam" id="PF00059">
    <property type="entry name" value="Lectin_C"/>
    <property type="match status" value="2"/>
</dbReference>
<name>A0ABM3GNB6_NEOLC</name>
<dbReference type="PROSITE" id="PS50041">
    <property type="entry name" value="C_TYPE_LECTIN_2"/>
    <property type="match status" value="2"/>
</dbReference>
<evidence type="ECO:0000256" key="2">
    <source>
        <dbReference type="ARBA" id="ARBA00023157"/>
    </source>
</evidence>
<dbReference type="InterPro" id="IPR016186">
    <property type="entry name" value="C-type_lectin-like/link_sf"/>
</dbReference>
<evidence type="ECO:0000256" key="1">
    <source>
        <dbReference type="ARBA" id="ARBA00022734"/>
    </source>
</evidence>
<feature type="domain" description="C-type lectin" evidence="4">
    <location>
        <begin position="243"/>
        <end position="342"/>
    </location>
</feature>
<sequence length="392" mass="43569">MEKGGSLRVCITGINKVRRSYTPQLIRLVLTKTDISVKMIGQFQSLFLQLACVLTVFGVLSSARTHLQVIVNHAPRSYTPYRDNTVSYKVFTEERNWEEAEQKCIEDGARLAIIDTYDKVRFVGDIKPFDCYLWVGIRRSGPSDAWTKAHNGAPVPNVPWAPTQPNGIQNCSTIQGCNLGLGDEDCAARLGFVCEKPISGQEETFSLSPSMSLKQVCQLIASPSIPKKKAIASLPDGYAPILNSSVAYKLYKKLVTWVEAKGLCEREGASLAVADNRKIYEYLTKNTPYTIHVGIYSKFGEWISIRDESTVSNIPWGSVQPDNTHGCVWIISLDGSLGTVDCLVKIAHYACELPIPEKDPATNSVKPTLPTTRLTLIAKIYIYRRIYVLLTQ</sequence>
<organism evidence="5 6">
    <name type="scientific">Neodiprion lecontei</name>
    <name type="common">Redheaded pine sawfly</name>
    <dbReference type="NCBI Taxonomy" id="441921"/>
    <lineage>
        <taxon>Eukaryota</taxon>
        <taxon>Metazoa</taxon>
        <taxon>Ecdysozoa</taxon>
        <taxon>Arthropoda</taxon>
        <taxon>Hexapoda</taxon>
        <taxon>Insecta</taxon>
        <taxon>Pterygota</taxon>
        <taxon>Neoptera</taxon>
        <taxon>Endopterygota</taxon>
        <taxon>Hymenoptera</taxon>
        <taxon>Tenthredinoidea</taxon>
        <taxon>Diprionidae</taxon>
        <taxon>Diprioninae</taxon>
        <taxon>Neodiprion</taxon>
    </lineage>
</organism>
<dbReference type="GeneID" id="107224489"/>
<proteinExistence type="predicted"/>